<evidence type="ECO:0000313" key="2">
    <source>
        <dbReference type="Proteomes" id="UP000054321"/>
    </source>
</evidence>
<dbReference type="STRING" id="913774.A0A0C3GR22"/>
<dbReference type="AlphaFoldDB" id="A0A0C3GR22"/>
<keyword evidence="2" id="KW-1185">Reference proteome</keyword>
<organism evidence="1 2">
    <name type="scientific">Oidiodendron maius (strain Zn)</name>
    <dbReference type="NCBI Taxonomy" id="913774"/>
    <lineage>
        <taxon>Eukaryota</taxon>
        <taxon>Fungi</taxon>
        <taxon>Dikarya</taxon>
        <taxon>Ascomycota</taxon>
        <taxon>Pezizomycotina</taxon>
        <taxon>Leotiomycetes</taxon>
        <taxon>Leotiomycetes incertae sedis</taxon>
        <taxon>Myxotrichaceae</taxon>
        <taxon>Oidiodendron</taxon>
    </lineage>
</organism>
<gene>
    <name evidence="1" type="ORF">OIDMADRAFT_149679</name>
</gene>
<evidence type="ECO:0000313" key="1">
    <source>
        <dbReference type="EMBL" id="KIM93789.1"/>
    </source>
</evidence>
<reference evidence="1 2" key="1">
    <citation type="submission" date="2014-04" db="EMBL/GenBank/DDBJ databases">
        <authorList>
            <consortium name="DOE Joint Genome Institute"/>
            <person name="Kuo A."/>
            <person name="Martino E."/>
            <person name="Perotto S."/>
            <person name="Kohler A."/>
            <person name="Nagy L.G."/>
            <person name="Floudas D."/>
            <person name="Copeland A."/>
            <person name="Barry K.W."/>
            <person name="Cichocki N."/>
            <person name="Veneault-Fourrey C."/>
            <person name="LaButti K."/>
            <person name="Lindquist E.A."/>
            <person name="Lipzen A."/>
            <person name="Lundell T."/>
            <person name="Morin E."/>
            <person name="Murat C."/>
            <person name="Sun H."/>
            <person name="Tunlid A."/>
            <person name="Henrissat B."/>
            <person name="Grigoriev I.V."/>
            <person name="Hibbett D.S."/>
            <person name="Martin F."/>
            <person name="Nordberg H.P."/>
            <person name="Cantor M.N."/>
            <person name="Hua S.X."/>
        </authorList>
    </citation>
    <scope>NUCLEOTIDE SEQUENCE [LARGE SCALE GENOMIC DNA]</scope>
    <source>
        <strain evidence="1 2">Zn</strain>
    </source>
</reference>
<dbReference type="EMBL" id="KN832893">
    <property type="protein sequence ID" value="KIM93789.1"/>
    <property type="molecule type" value="Genomic_DNA"/>
</dbReference>
<dbReference type="HOGENOM" id="CLU_2050306_0_0_1"/>
<sequence length="120" mass="13435">MILEDRQVCSGVTGETNTERYGAKAAEEVAAFQPAHIYALKQVMEHEKINCDFILIRTLEVLFDQAQTDSLDAIYHEKLRSCVGMLDDVGFIGQKYAEQLSGIKEAKAAFSTTTAQLWPY</sequence>
<name>A0A0C3GR22_OIDMZ</name>
<dbReference type="InParanoid" id="A0A0C3GR22"/>
<dbReference type="Proteomes" id="UP000054321">
    <property type="component" value="Unassembled WGS sequence"/>
</dbReference>
<dbReference type="OrthoDB" id="429143at2759"/>
<accession>A0A0C3GR22</accession>
<reference evidence="2" key="2">
    <citation type="submission" date="2015-01" db="EMBL/GenBank/DDBJ databases">
        <title>Evolutionary Origins and Diversification of the Mycorrhizal Mutualists.</title>
        <authorList>
            <consortium name="DOE Joint Genome Institute"/>
            <consortium name="Mycorrhizal Genomics Consortium"/>
            <person name="Kohler A."/>
            <person name="Kuo A."/>
            <person name="Nagy L.G."/>
            <person name="Floudas D."/>
            <person name="Copeland A."/>
            <person name="Barry K.W."/>
            <person name="Cichocki N."/>
            <person name="Veneault-Fourrey C."/>
            <person name="LaButti K."/>
            <person name="Lindquist E.A."/>
            <person name="Lipzen A."/>
            <person name="Lundell T."/>
            <person name="Morin E."/>
            <person name="Murat C."/>
            <person name="Riley R."/>
            <person name="Ohm R."/>
            <person name="Sun H."/>
            <person name="Tunlid A."/>
            <person name="Henrissat B."/>
            <person name="Grigoriev I.V."/>
            <person name="Hibbett D.S."/>
            <person name="Martin F."/>
        </authorList>
    </citation>
    <scope>NUCLEOTIDE SEQUENCE [LARGE SCALE GENOMIC DNA]</scope>
    <source>
        <strain evidence="2">Zn</strain>
    </source>
</reference>
<protein>
    <submittedName>
        <fullName evidence="1">Uncharacterized protein</fullName>
    </submittedName>
</protein>
<proteinExistence type="predicted"/>